<organism evidence="3 4">
    <name type="scientific">Batillaria attramentaria</name>
    <dbReference type="NCBI Taxonomy" id="370345"/>
    <lineage>
        <taxon>Eukaryota</taxon>
        <taxon>Metazoa</taxon>
        <taxon>Spiralia</taxon>
        <taxon>Lophotrochozoa</taxon>
        <taxon>Mollusca</taxon>
        <taxon>Gastropoda</taxon>
        <taxon>Caenogastropoda</taxon>
        <taxon>Sorbeoconcha</taxon>
        <taxon>Cerithioidea</taxon>
        <taxon>Batillariidae</taxon>
        <taxon>Batillaria</taxon>
    </lineage>
</organism>
<keyword evidence="2" id="KW-1133">Transmembrane helix</keyword>
<protein>
    <submittedName>
        <fullName evidence="3">Uncharacterized protein</fullName>
    </submittedName>
</protein>
<keyword evidence="4" id="KW-1185">Reference proteome</keyword>
<feature type="transmembrane region" description="Helical" evidence="2">
    <location>
        <begin position="44"/>
        <end position="70"/>
    </location>
</feature>
<dbReference type="EMBL" id="JACVVK020000176">
    <property type="protein sequence ID" value="KAK7486600.1"/>
    <property type="molecule type" value="Genomic_DNA"/>
</dbReference>
<gene>
    <name evidence="3" type="ORF">BaRGS_00022125</name>
</gene>
<dbReference type="AlphaFoldDB" id="A0ABD0KHD0"/>
<reference evidence="3 4" key="1">
    <citation type="journal article" date="2023" name="Sci. Data">
        <title>Genome assembly of the Korean intertidal mud-creeper Batillaria attramentaria.</title>
        <authorList>
            <person name="Patra A.K."/>
            <person name="Ho P.T."/>
            <person name="Jun S."/>
            <person name="Lee S.J."/>
            <person name="Kim Y."/>
            <person name="Won Y.J."/>
        </authorList>
    </citation>
    <scope>NUCLEOTIDE SEQUENCE [LARGE SCALE GENOMIC DNA]</scope>
    <source>
        <strain evidence="3">Wonlab-2016</strain>
    </source>
</reference>
<sequence length="92" mass="10084">MDSLATRTQYSGDEKSQPDPKGDAVRCQAYHPRVVLRHPAAQWYWLRMGLTVLAACVLAVEQVAVIVTVVDDGNARDSTAGFEAVELAHCRT</sequence>
<keyword evidence="2" id="KW-0472">Membrane</keyword>
<name>A0ABD0KHD0_9CAEN</name>
<evidence type="ECO:0000256" key="2">
    <source>
        <dbReference type="SAM" id="Phobius"/>
    </source>
</evidence>
<evidence type="ECO:0000256" key="1">
    <source>
        <dbReference type="SAM" id="MobiDB-lite"/>
    </source>
</evidence>
<accession>A0ABD0KHD0</accession>
<feature type="compositionally biased region" description="Basic and acidic residues" evidence="1">
    <location>
        <begin position="12"/>
        <end position="24"/>
    </location>
</feature>
<comment type="caution">
    <text evidence="3">The sequence shown here is derived from an EMBL/GenBank/DDBJ whole genome shotgun (WGS) entry which is preliminary data.</text>
</comment>
<evidence type="ECO:0000313" key="4">
    <source>
        <dbReference type="Proteomes" id="UP001519460"/>
    </source>
</evidence>
<evidence type="ECO:0000313" key="3">
    <source>
        <dbReference type="EMBL" id="KAK7486600.1"/>
    </source>
</evidence>
<dbReference type="Proteomes" id="UP001519460">
    <property type="component" value="Unassembled WGS sequence"/>
</dbReference>
<feature type="compositionally biased region" description="Polar residues" evidence="1">
    <location>
        <begin position="1"/>
        <end position="11"/>
    </location>
</feature>
<feature type="region of interest" description="Disordered" evidence="1">
    <location>
        <begin position="1"/>
        <end position="24"/>
    </location>
</feature>
<keyword evidence="2" id="KW-0812">Transmembrane</keyword>
<proteinExistence type="predicted"/>